<feature type="domain" description="N-acetyltransferase" evidence="3">
    <location>
        <begin position="1"/>
        <end position="79"/>
    </location>
</feature>
<evidence type="ECO:0000313" key="5">
    <source>
        <dbReference type="Proteomes" id="UP001174909"/>
    </source>
</evidence>
<evidence type="ECO:0000256" key="2">
    <source>
        <dbReference type="ARBA" id="ARBA00023315"/>
    </source>
</evidence>
<dbReference type="InterPro" id="IPR016181">
    <property type="entry name" value="Acyl_CoA_acyltransferase"/>
</dbReference>
<name>A0AA35RRD8_GEOBA</name>
<dbReference type="PANTHER" id="PTHR43420">
    <property type="entry name" value="ACETYLTRANSFERASE"/>
    <property type="match status" value="1"/>
</dbReference>
<comment type="caution">
    <text evidence="4">The sequence shown here is derived from an EMBL/GenBank/DDBJ whole genome shotgun (WGS) entry which is preliminary data.</text>
</comment>
<accession>A0AA35RRD8</accession>
<evidence type="ECO:0000313" key="4">
    <source>
        <dbReference type="EMBL" id="CAI8014961.1"/>
    </source>
</evidence>
<protein>
    <submittedName>
        <fullName evidence="4">[ribosomal protein S18]-alanine N-acetyltransferase</fullName>
    </submittedName>
</protein>
<dbReference type="SUPFAM" id="SSF55729">
    <property type="entry name" value="Acyl-CoA N-acyltransferases (Nat)"/>
    <property type="match status" value="1"/>
</dbReference>
<organism evidence="4 5">
    <name type="scientific">Geodia barretti</name>
    <name type="common">Barrett's horny sponge</name>
    <dbReference type="NCBI Taxonomy" id="519541"/>
    <lineage>
        <taxon>Eukaryota</taxon>
        <taxon>Metazoa</taxon>
        <taxon>Porifera</taxon>
        <taxon>Demospongiae</taxon>
        <taxon>Heteroscleromorpha</taxon>
        <taxon>Tetractinellida</taxon>
        <taxon>Astrophorina</taxon>
        <taxon>Geodiidae</taxon>
        <taxon>Geodia</taxon>
    </lineage>
</organism>
<gene>
    <name evidence="4" type="ORF">GBAR_LOCUS9321</name>
</gene>
<dbReference type="InterPro" id="IPR050680">
    <property type="entry name" value="YpeA/RimI_acetyltransf"/>
</dbReference>
<evidence type="ECO:0000256" key="1">
    <source>
        <dbReference type="ARBA" id="ARBA00022679"/>
    </source>
</evidence>
<dbReference type="Gene3D" id="3.40.630.30">
    <property type="match status" value="1"/>
</dbReference>
<dbReference type="GO" id="GO:0016747">
    <property type="term" value="F:acyltransferase activity, transferring groups other than amino-acyl groups"/>
    <property type="evidence" value="ECO:0007669"/>
    <property type="project" value="InterPro"/>
</dbReference>
<sequence>MTDEAHITGIAVREALRGNGVGELLLLASVELALDRGSRVVTLEVRVSNHVAQSMYTKYGFKEWACARGTTPTTMRTPT</sequence>
<dbReference type="InterPro" id="IPR000182">
    <property type="entry name" value="GNAT_dom"/>
</dbReference>
<dbReference type="PROSITE" id="PS51186">
    <property type="entry name" value="GNAT"/>
    <property type="match status" value="1"/>
</dbReference>
<keyword evidence="2" id="KW-0012">Acyltransferase</keyword>
<dbReference type="Pfam" id="PF00583">
    <property type="entry name" value="Acetyltransf_1"/>
    <property type="match status" value="1"/>
</dbReference>
<keyword evidence="1" id="KW-0808">Transferase</keyword>
<proteinExistence type="predicted"/>
<dbReference type="EMBL" id="CASHTH010001406">
    <property type="protein sequence ID" value="CAI8014961.1"/>
    <property type="molecule type" value="Genomic_DNA"/>
</dbReference>
<dbReference type="CDD" id="cd04301">
    <property type="entry name" value="NAT_SF"/>
    <property type="match status" value="1"/>
</dbReference>
<dbReference type="AlphaFoldDB" id="A0AA35RRD8"/>
<dbReference type="Proteomes" id="UP001174909">
    <property type="component" value="Unassembled WGS sequence"/>
</dbReference>
<keyword evidence="5" id="KW-1185">Reference proteome</keyword>
<dbReference type="PANTHER" id="PTHR43420:SF44">
    <property type="entry name" value="ACETYLTRANSFERASE YPEA"/>
    <property type="match status" value="1"/>
</dbReference>
<evidence type="ECO:0000259" key="3">
    <source>
        <dbReference type="PROSITE" id="PS51186"/>
    </source>
</evidence>
<reference evidence="4" key="1">
    <citation type="submission" date="2023-03" db="EMBL/GenBank/DDBJ databases">
        <authorList>
            <person name="Steffen K."/>
            <person name="Cardenas P."/>
        </authorList>
    </citation>
    <scope>NUCLEOTIDE SEQUENCE</scope>
</reference>